<reference evidence="3 4" key="1">
    <citation type="journal article" date="2015" name="Genome Biol.">
        <title>Comparative genomics of Steinernema reveals deeply conserved gene regulatory networks.</title>
        <authorList>
            <person name="Dillman A.R."/>
            <person name="Macchietto M."/>
            <person name="Porter C.F."/>
            <person name="Rogers A."/>
            <person name="Williams B."/>
            <person name="Antoshechkin I."/>
            <person name="Lee M.M."/>
            <person name="Goodwin Z."/>
            <person name="Lu X."/>
            <person name="Lewis E.E."/>
            <person name="Goodrich-Blair H."/>
            <person name="Stock S.P."/>
            <person name="Adams B.J."/>
            <person name="Sternberg P.W."/>
            <person name="Mortazavi A."/>
        </authorList>
    </citation>
    <scope>NUCLEOTIDE SEQUENCE [LARGE SCALE GENOMIC DNA]</scope>
    <source>
        <strain evidence="3 4">ALL</strain>
    </source>
</reference>
<dbReference type="SUPFAM" id="SSF50494">
    <property type="entry name" value="Trypsin-like serine proteases"/>
    <property type="match status" value="1"/>
</dbReference>
<reference evidence="3 4" key="2">
    <citation type="journal article" date="2019" name="G3 (Bethesda)">
        <title>Hybrid Assembly of the Genome of the Entomopathogenic Nematode Steinernema carpocapsae Identifies the X-Chromosome.</title>
        <authorList>
            <person name="Serra L."/>
            <person name="Macchietto M."/>
            <person name="Macias-Munoz A."/>
            <person name="McGill C.J."/>
            <person name="Rodriguez I.M."/>
            <person name="Rodriguez B."/>
            <person name="Murad R."/>
            <person name="Mortazavi A."/>
        </authorList>
    </citation>
    <scope>NUCLEOTIDE SEQUENCE [LARGE SCALE GENOMIC DNA]</scope>
    <source>
        <strain evidence="3 4">ALL</strain>
    </source>
</reference>
<dbReference type="GO" id="GO:0004252">
    <property type="term" value="F:serine-type endopeptidase activity"/>
    <property type="evidence" value="ECO:0007669"/>
    <property type="project" value="InterPro"/>
</dbReference>
<dbReference type="InterPro" id="IPR043504">
    <property type="entry name" value="Peptidase_S1_PA_chymotrypsin"/>
</dbReference>
<dbReference type="EMBL" id="AZBU02000003">
    <property type="protein sequence ID" value="TKR87880.1"/>
    <property type="molecule type" value="Genomic_DNA"/>
</dbReference>
<feature type="signal peptide" evidence="1">
    <location>
        <begin position="1"/>
        <end position="18"/>
    </location>
</feature>
<dbReference type="Pfam" id="PF00089">
    <property type="entry name" value="Trypsin"/>
    <property type="match status" value="1"/>
</dbReference>
<keyword evidence="4" id="KW-1185">Reference proteome</keyword>
<organism evidence="3 4">
    <name type="scientific">Steinernema carpocapsae</name>
    <name type="common">Entomopathogenic nematode</name>
    <dbReference type="NCBI Taxonomy" id="34508"/>
    <lineage>
        <taxon>Eukaryota</taxon>
        <taxon>Metazoa</taxon>
        <taxon>Ecdysozoa</taxon>
        <taxon>Nematoda</taxon>
        <taxon>Chromadorea</taxon>
        <taxon>Rhabditida</taxon>
        <taxon>Tylenchina</taxon>
        <taxon>Panagrolaimomorpha</taxon>
        <taxon>Strongyloidoidea</taxon>
        <taxon>Steinernematidae</taxon>
        <taxon>Steinernema</taxon>
    </lineage>
</organism>
<feature type="domain" description="Peptidase S1" evidence="2">
    <location>
        <begin position="42"/>
        <end position="138"/>
    </location>
</feature>
<proteinExistence type="predicted"/>
<comment type="caution">
    <text evidence="3">The sequence shown here is derived from an EMBL/GenBank/DDBJ whole genome shotgun (WGS) entry which is preliminary data.</text>
</comment>
<dbReference type="InterPro" id="IPR009003">
    <property type="entry name" value="Peptidase_S1_PA"/>
</dbReference>
<protein>
    <recommendedName>
        <fullName evidence="2">Peptidase S1 domain-containing protein</fullName>
    </recommendedName>
</protein>
<evidence type="ECO:0000256" key="1">
    <source>
        <dbReference type="SAM" id="SignalP"/>
    </source>
</evidence>
<evidence type="ECO:0000313" key="3">
    <source>
        <dbReference type="EMBL" id="TKR87880.1"/>
    </source>
</evidence>
<evidence type="ECO:0000313" key="4">
    <source>
        <dbReference type="Proteomes" id="UP000298663"/>
    </source>
</evidence>
<dbReference type="Proteomes" id="UP000298663">
    <property type="component" value="Unassembled WGS sequence"/>
</dbReference>
<dbReference type="Gene3D" id="2.40.10.10">
    <property type="entry name" value="Trypsin-like serine proteases"/>
    <property type="match status" value="1"/>
</dbReference>
<dbReference type="AlphaFoldDB" id="A0A4U5NX06"/>
<accession>A0A4U5NX06</accession>
<dbReference type="GO" id="GO:0006508">
    <property type="term" value="P:proteolysis"/>
    <property type="evidence" value="ECO:0007669"/>
    <property type="project" value="InterPro"/>
</dbReference>
<sequence>MGAVHLFAVFGLLALVEAKELKLVSCFFTFQNVNRAVFSSTTASKVPFCARLELTKEPFKGQFRHIACSTLTSQFIFTSAHCVTFTANGAVFVGITDMATAFNDPNKQFVDFTPTDVIIHPEFSHKKGNGIALVKVRSL</sequence>
<dbReference type="InterPro" id="IPR001254">
    <property type="entry name" value="Trypsin_dom"/>
</dbReference>
<name>A0A4U5NX06_STECR</name>
<evidence type="ECO:0000259" key="2">
    <source>
        <dbReference type="Pfam" id="PF00089"/>
    </source>
</evidence>
<keyword evidence="1" id="KW-0732">Signal</keyword>
<feature type="chain" id="PRO_5020400667" description="Peptidase S1 domain-containing protein" evidence="1">
    <location>
        <begin position="19"/>
        <end position="139"/>
    </location>
</feature>
<gene>
    <name evidence="3" type="ORF">L596_012213</name>
</gene>